<dbReference type="OrthoDB" id="8454826at2"/>
<proteinExistence type="inferred from homology"/>
<evidence type="ECO:0000256" key="1">
    <source>
        <dbReference type="ARBA" id="ARBA00004196"/>
    </source>
</evidence>
<evidence type="ECO:0000259" key="6">
    <source>
        <dbReference type="SMART" id="SM00062"/>
    </source>
</evidence>
<dbReference type="SMART" id="SM00079">
    <property type="entry name" value="PBPe"/>
    <property type="match status" value="1"/>
</dbReference>
<evidence type="ECO:0000313" key="8">
    <source>
        <dbReference type="EMBL" id="RYU10294.1"/>
    </source>
</evidence>
<feature type="signal peptide" evidence="5">
    <location>
        <begin position="1"/>
        <end position="29"/>
    </location>
</feature>
<evidence type="ECO:0000313" key="9">
    <source>
        <dbReference type="Proteomes" id="UP000291189"/>
    </source>
</evidence>
<dbReference type="Proteomes" id="UP000291189">
    <property type="component" value="Unassembled WGS sequence"/>
</dbReference>
<dbReference type="RefSeq" id="WP_129988730.1">
    <property type="nucleotide sequence ID" value="NZ_SDPU01000032.1"/>
</dbReference>
<dbReference type="GO" id="GO:0030313">
    <property type="term" value="C:cell envelope"/>
    <property type="evidence" value="ECO:0007669"/>
    <property type="project" value="UniProtKB-SubCell"/>
</dbReference>
<comment type="caution">
    <text evidence="8">The sequence shown here is derived from an EMBL/GenBank/DDBJ whole genome shotgun (WGS) entry which is preliminary data.</text>
</comment>
<organism evidence="8 9">
    <name type="scientific">Nocardioides iriomotensis</name>
    <dbReference type="NCBI Taxonomy" id="715784"/>
    <lineage>
        <taxon>Bacteria</taxon>
        <taxon>Bacillati</taxon>
        <taxon>Actinomycetota</taxon>
        <taxon>Actinomycetes</taxon>
        <taxon>Propionibacteriales</taxon>
        <taxon>Nocardioidaceae</taxon>
        <taxon>Nocardioides</taxon>
    </lineage>
</organism>
<keyword evidence="3 5" id="KW-0732">Signal</keyword>
<keyword evidence="9" id="KW-1185">Reference proteome</keyword>
<dbReference type="Gene3D" id="3.40.190.10">
    <property type="entry name" value="Periplasmic binding protein-like II"/>
    <property type="match status" value="2"/>
</dbReference>
<gene>
    <name evidence="8" type="ORF">ETU37_18105</name>
</gene>
<dbReference type="SUPFAM" id="SSF53850">
    <property type="entry name" value="Periplasmic binding protein-like II"/>
    <property type="match status" value="1"/>
</dbReference>
<feature type="chain" id="PRO_5020559413" evidence="5">
    <location>
        <begin position="30"/>
        <end position="273"/>
    </location>
</feature>
<evidence type="ECO:0000256" key="5">
    <source>
        <dbReference type="SAM" id="SignalP"/>
    </source>
</evidence>
<dbReference type="InterPro" id="IPR001320">
    <property type="entry name" value="Iontro_rcpt_C"/>
</dbReference>
<dbReference type="PROSITE" id="PS51257">
    <property type="entry name" value="PROKAR_LIPOPROTEIN"/>
    <property type="match status" value="1"/>
</dbReference>
<dbReference type="AlphaFoldDB" id="A0A4Q5IW93"/>
<dbReference type="PANTHER" id="PTHR35936">
    <property type="entry name" value="MEMBRANE-BOUND LYTIC MUREIN TRANSGLYCOSYLASE F"/>
    <property type="match status" value="1"/>
</dbReference>
<dbReference type="GO" id="GO:0015276">
    <property type="term" value="F:ligand-gated monoatomic ion channel activity"/>
    <property type="evidence" value="ECO:0007669"/>
    <property type="project" value="InterPro"/>
</dbReference>
<evidence type="ECO:0000256" key="2">
    <source>
        <dbReference type="ARBA" id="ARBA00010333"/>
    </source>
</evidence>
<dbReference type="EMBL" id="SDPU01000032">
    <property type="protein sequence ID" value="RYU10294.1"/>
    <property type="molecule type" value="Genomic_DNA"/>
</dbReference>
<protein>
    <submittedName>
        <fullName evidence="8">Amino acid ABC transporter substrate-binding protein</fullName>
    </submittedName>
</protein>
<comment type="subcellular location">
    <subcellularLocation>
        <location evidence="1">Cell envelope</location>
    </subcellularLocation>
</comment>
<sequence>MTRARTRLATLAATAVLLGLGSGCGVVNGDETDSATAAAPEPTLIKDGELSVCTDMPYEPFEFERKNGEAAGFDVDLVRKVADRLGVQLRMVDTAFDDIASGDSLNKGECDLAISAMTITGERARVLNFSSPYFDAAQAMVVAQGSGITSLDDLAGQKIGVQGGTTGELYVTDNAPDDAEVVPFEDAAAMEAAMEKGDVVATVYDNTVVGDVVEADPDLEVAAEFDTGEQYGMAVRRNGNVELLQVVNDVLAELKKDGGYDEIYATWFGQTGA</sequence>
<dbReference type="PANTHER" id="PTHR35936:SF17">
    <property type="entry name" value="ARGININE-BINDING EXTRACELLULAR PROTEIN ARTP"/>
    <property type="match status" value="1"/>
</dbReference>
<dbReference type="GO" id="GO:0016020">
    <property type="term" value="C:membrane"/>
    <property type="evidence" value="ECO:0007669"/>
    <property type="project" value="InterPro"/>
</dbReference>
<dbReference type="PROSITE" id="PS01039">
    <property type="entry name" value="SBP_BACTERIAL_3"/>
    <property type="match status" value="1"/>
</dbReference>
<dbReference type="CDD" id="cd13530">
    <property type="entry name" value="PBP2_peptides_like"/>
    <property type="match status" value="1"/>
</dbReference>
<comment type="similarity">
    <text evidence="2 4">Belongs to the bacterial solute-binding protein 3 family.</text>
</comment>
<feature type="domain" description="Ionotropic glutamate receptor C-terminal" evidence="7">
    <location>
        <begin position="49"/>
        <end position="270"/>
    </location>
</feature>
<evidence type="ECO:0000256" key="3">
    <source>
        <dbReference type="ARBA" id="ARBA00022729"/>
    </source>
</evidence>
<dbReference type="InterPro" id="IPR001638">
    <property type="entry name" value="Solute-binding_3/MltF_N"/>
</dbReference>
<feature type="domain" description="Solute-binding protein family 3/N-terminal" evidence="6">
    <location>
        <begin position="49"/>
        <end position="271"/>
    </location>
</feature>
<reference evidence="8 9" key="1">
    <citation type="submission" date="2019-01" db="EMBL/GenBank/DDBJ databases">
        <title>Nocardioides guangzhouensis sp. nov., an actinobacterium isolated from soil.</title>
        <authorList>
            <person name="Fu Y."/>
            <person name="Cai Y."/>
            <person name="Lin Z."/>
            <person name="Chen P."/>
        </authorList>
    </citation>
    <scope>NUCLEOTIDE SEQUENCE [LARGE SCALE GENOMIC DNA]</scope>
    <source>
        <strain evidence="8 9">NBRC 105384</strain>
    </source>
</reference>
<accession>A0A4Q5IW93</accession>
<evidence type="ECO:0000256" key="4">
    <source>
        <dbReference type="RuleBase" id="RU003744"/>
    </source>
</evidence>
<dbReference type="Pfam" id="PF00497">
    <property type="entry name" value="SBP_bac_3"/>
    <property type="match status" value="1"/>
</dbReference>
<dbReference type="InterPro" id="IPR018313">
    <property type="entry name" value="SBP_3_CS"/>
</dbReference>
<dbReference type="SMART" id="SM00062">
    <property type="entry name" value="PBPb"/>
    <property type="match status" value="1"/>
</dbReference>
<name>A0A4Q5IW93_9ACTN</name>
<evidence type="ECO:0000259" key="7">
    <source>
        <dbReference type="SMART" id="SM00079"/>
    </source>
</evidence>